<dbReference type="Proteomes" id="UP001627408">
    <property type="component" value="Unassembled WGS sequence"/>
</dbReference>
<dbReference type="Pfam" id="PF04229">
    <property type="entry name" value="GrpB"/>
    <property type="match status" value="1"/>
</dbReference>
<sequence length="169" mass="18486">MTLLVAYDDTWPEQADTEARRWHAHVGGIVTVHHIGSTAIPGLPAKPIIDLIPVFEDEAAADAARATVEAMGFEWMGPFGLAGRRYCRRSDPDSGKRLIQAHAYVQGHADIRRHLAFRDALRANAALRVAYASVKAACAARHPEGGAAYGDCKSDWISKTEARALERDR</sequence>
<dbReference type="PANTHER" id="PTHR34822">
    <property type="entry name" value="GRPB DOMAIN PROTEIN (AFU_ORTHOLOGUE AFUA_1G01530)"/>
    <property type="match status" value="1"/>
</dbReference>
<reference evidence="1 2" key="1">
    <citation type="submission" date="2024-08" db="EMBL/GenBank/DDBJ databases">
        <title>Tateyamaria sp. nov., isolated from marine algae.</title>
        <authorList>
            <person name="Choi B.J."/>
            <person name="Kim J.M."/>
            <person name="Lee J.K."/>
            <person name="Choi D.G."/>
            <person name="Bayburt H."/>
            <person name="Baek J.H."/>
            <person name="Han D.M."/>
            <person name="Jeon C.O."/>
        </authorList>
    </citation>
    <scope>NUCLEOTIDE SEQUENCE [LARGE SCALE GENOMIC DNA]</scope>
    <source>
        <strain evidence="1 2">KMU-156</strain>
    </source>
</reference>
<proteinExistence type="predicted"/>
<protein>
    <submittedName>
        <fullName evidence="1">GrpB family protein</fullName>
    </submittedName>
</protein>
<evidence type="ECO:0000313" key="2">
    <source>
        <dbReference type="Proteomes" id="UP001627408"/>
    </source>
</evidence>
<dbReference type="EMBL" id="JBHDIY010000002">
    <property type="protein sequence ID" value="MFL4471322.1"/>
    <property type="molecule type" value="Genomic_DNA"/>
</dbReference>
<gene>
    <name evidence="1" type="ORF">ACERZ8_16085</name>
</gene>
<dbReference type="SUPFAM" id="SSF81301">
    <property type="entry name" value="Nucleotidyltransferase"/>
    <property type="match status" value="1"/>
</dbReference>
<dbReference type="InterPro" id="IPR007344">
    <property type="entry name" value="GrpB/CoaE"/>
</dbReference>
<dbReference type="RefSeq" id="WP_407593160.1">
    <property type="nucleotide sequence ID" value="NZ_JBHDIY010000002.1"/>
</dbReference>
<evidence type="ECO:0000313" key="1">
    <source>
        <dbReference type="EMBL" id="MFL4471322.1"/>
    </source>
</evidence>
<comment type="caution">
    <text evidence="1">The sequence shown here is derived from an EMBL/GenBank/DDBJ whole genome shotgun (WGS) entry which is preliminary data.</text>
</comment>
<dbReference type="Gene3D" id="3.30.460.10">
    <property type="entry name" value="Beta Polymerase, domain 2"/>
    <property type="match status" value="1"/>
</dbReference>
<name>A0ABW8UWL4_9RHOB</name>
<dbReference type="InterPro" id="IPR043519">
    <property type="entry name" value="NT_sf"/>
</dbReference>
<keyword evidence="2" id="KW-1185">Reference proteome</keyword>
<organism evidence="1 2">
    <name type="scientific">Tateyamaria armeniaca</name>
    <dbReference type="NCBI Taxonomy" id="2518930"/>
    <lineage>
        <taxon>Bacteria</taxon>
        <taxon>Pseudomonadati</taxon>
        <taxon>Pseudomonadota</taxon>
        <taxon>Alphaproteobacteria</taxon>
        <taxon>Rhodobacterales</taxon>
        <taxon>Roseobacteraceae</taxon>
        <taxon>Tateyamaria</taxon>
    </lineage>
</organism>
<accession>A0ABW8UWL4</accession>
<dbReference type="PANTHER" id="PTHR34822:SF1">
    <property type="entry name" value="GRPB FAMILY PROTEIN"/>
    <property type="match status" value="1"/>
</dbReference>